<gene>
    <name evidence="2" type="ORF">SOCE26_068050</name>
</gene>
<feature type="compositionally biased region" description="Basic and acidic residues" evidence="1">
    <location>
        <begin position="13"/>
        <end position="43"/>
    </location>
</feature>
<organism evidence="2 3">
    <name type="scientific">Sorangium cellulosum</name>
    <name type="common">Polyangium cellulosum</name>
    <dbReference type="NCBI Taxonomy" id="56"/>
    <lineage>
        <taxon>Bacteria</taxon>
        <taxon>Pseudomonadati</taxon>
        <taxon>Myxococcota</taxon>
        <taxon>Polyangia</taxon>
        <taxon>Polyangiales</taxon>
        <taxon>Polyangiaceae</taxon>
        <taxon>Sorangium</taxon>
    </lineage>
</organism>
<protein>
    <submittedName>
        <fullName evidence="2">Uncharacterized protein</fullName>
    </submittedName>
</protein>
<proteinExistence type="predicted"/>
<dbReference type="AlphaFoldDB" id="A0A2L0F1B8"/>
<evidence type="ECO:0000313" key="3">
    <source>
        <dbReference type="Proteomes" id="UP000238348"/>
    </source>
</evidence>
<dbReference type="Proteomes" id="UP000238348">
    <property type="component" value="Chromosome"/>
</dbReference>
<evidence type="ECO:0000313" key="2">
    <source>
        <dbReference type="EMBL" id="AUX45323.1"/>
    </source>
</evidence>
<feature type="region of interest" description="Disordered" evidence="1">
    <location>
        <begin position="1"/>
        <end position="43"/>
    </location>
</feature>
<name>A0A2L0F1B8_SORCE</name>
<sequence>MSLRPPFSVDPPPRPDLERRERARPRDERAHEERWPPPPHDPRERDLALSVAGWEVRLFGGRKFEYFVARGFWHLQLWHPVARASVLTPSRLTRGLYEAYPIANWKAQAPDYDQLAALVAGMFAAELPEKSAVLRLERALVTEVVRGSGGVLS</sequence>
<reference evidence="2 3" key="1">
    <citation type="submission" date="2015-09" db="EMBL/GenBank/DDBJ databases">
        <title>Sorangium comparison.</title>
        <authorList>
            <person name="Zaburannyi N."/>
            <person name="Bunk B."/>
            <person name="Overmann J."/>
            <person name="Mueller R."/>
        </authorList>
    </citation>
    <scope>NUCLEOTIDE SEQUENCE [LARGE SCALE GENOMIC DNA]</scope>
    <source>
        <strain evidence="2 3">So ce26</strain>
    </source>
</reference>
<accession>A0A2L0F1B8</accession>
<dbReference type="EMBL" id="CP012673">
    <property type="protein sequence ID" value="AUX45323.1"/>
    <property type="molecule type" value="Genomic_DNA"/>
</dbReference>
<dbReference type="OrthoDB" id="5517308at2"/>
<evidence type="ECO:0000256" key="1">
    <source>
        <dbReference type="SAM" id="MobiDB-lite"/>
    </source>
</evidence>
<dbReference type="RefSeq" id="WP_159397571.1">
    <property type="nucleotide sequence ID" value="NZ_CP012673.1"/>
</dbReference>